<keyword evidence="3" id="KW-1185">Reference proteome</keyword>
<proteinExistence type="predicted"/>
<feature type="compositionally biased region" description="Basic and acidic residues" evidence="1">
    <location>
        <begin position="180"/>
        <end position="194"/>
    </location>
</feature>
<evidence type="ECO:0000313" key="3">
    <source>
        <dbReference type="Proteomes" id="UP001177003"/>
    </source>
</evidence>
<dbReference type="AlphaFoldDB" id="A0AA35Z831"/>
<sequence>MLFRFVEANEKRHDATLRDHQASILSNHTQVGQLTNFVQEKLSNLLSRKDESIPMAKVMESNQSLELKNKEEEEYREVAQSPRDGGNSATSWAIKEDYEFSVAGPYRPPIPFPSHTKENMVKQGNTMFMEHKELAEQLEKEENHSRPLMSTPMVFEVSAFTRPPDQVTKTVEEKEEEYDEPHFEKKNPERDNTKAKHVRMRKKPKLKHKDDVNPSMQETSRKAFSKWVAYKQTRLNMM</sequence>
<gene>
    <name evidence="2" type="ORF">LSALG_LOCUS27011</name>
</gene>
<feature type="region of interest" description="Disordered" evidence="1">
    <location>
        <begin position="168"/>
        <end position="221"/>
    </location>
</feature>
<accession>A0AA35Z831</accession>
<dbReference type="EMBL" id="OX465081">
    <property type="protein sequence ID" value="CAI9287661.1"/>
    <property type="molecule type" value="Genomic_DNA"/>
</dbReference>
<evidence type="ECO:0000313" key="2">
    <source>
        <dbReference type="EMBL" id="CAI9287661.1"/>
    </source>
</evidence>
<protein>
    <submittedName>
        <fullName evidence="2">Uncharacterized protein</fullName>
    </submittedName>
</protein>
<reference evidence="2" key="1">
    <citation type="submission" date="2023-04" db="EMBL/GenBank/DDBJ databases">
        <authorList>
            <person name="Vijverberg K."/>
            <person name="Xiong W."/>
            <person name="Schranz E."/>
        </authorList>
    </citation>
    <scope>NUCLEOTIDE SEQUENCE</scope>
</reference>
<organism evidence="2 3">
    <name type="scientific">Lactuca saligna</name>
    <name type="common">Willowleaf lettuce</name>
    <dbReference type="NCBI Taxonomy" id="75948"/>
    <lineage>
        <taxon>Eukaryota</taxon>
        <taxon>Viridiplantae</taxon>
        <taxon>Streptophyta</taxon>
        <taxon>Embryophyta</taxon>
        <taxon>Tracheophyta</taxon>
        <taxon>Spermatophyta</taxon>
        <taxon>Magnoliopsida</taxon>
        <taxon>eudicotyledons</taxon>
        <taxon>Gunneridae</taxon>
        <taxon>Pentapetalae</taxon>
        <taxon>asterids</taxon>
        <taxon>campanulids</taxon>
        <taxon>Asterales</taxon>
        <taxon>Asteraceae</taxon>
        <taxon>Cichorioideae</taxon>
        <taxon>Cichorieae</taxon>
        <taxon>Lactucinae</taxon>
        <taxon>Lactuca</taxon>
    </lineage>
</organism>
<name>A0AA35Z831_LACSI</name>
<feature type="compositionally biased region" description="Basic residues" evidence="1">
    <location>
        <begin position="195"/>
        <end position="207"/>
    </location>
</feature>
<evidence type="ECO:0000256" key="1">
    <source>
        <dbReference type="SAM" id="MobiDB-lite"/>
    </source>
</evidence>
<dbReference type="Proteomes" id="UP001177003">
    <property type="component" value="Chromosome 5"/>
</dbReference>